<dbReference type="PANTHER" id="PTHR43439">
    <property type="entry name" value="PHENYLACETATE-COENZYME A LIGASE"/>
    <property type="match status" value="1"/>
</dbReference>
<dbReference type="InterPro" id="IPR013120">
    <property type="entry name" value="FAR_NAD-bd"/>
</dbReference>
<dbReference type="Pfam" id="PF07993">
    <property type="entry name" value="NAD_binding_4"/>
    <property type="match status" value="1"/>
</dbReference>
<dbReference type="Gene3D" id="3.40.50.720">
    <property type="entry name" value="NAD(P)-binding Rossmann-like Domain"/>
    <property type="match status" value="1"/>
</dbReference>
<organism evidence="8 9">
    <name type="scientific">Stachybotrys elegans</name>
    <dbReference type="NCBI Taxonomy" id="80388"/>
    <lineage>
        <taxon>Eukaryota</taxon>
        <taxon>Fungi</taxon>
        <taxon>Dikarya</taxon>
        <taxon>Ascomycota</taxon>
        <taxon>Pezizomycotina</taxon>
        <taxon>Sordariomycetes</taxon>
        <taxon>Hypocreomycetidae</taxon>
        <taxon>Hypocreales</taxon>
        <taxon>Stachybotryaceae</taxon>
        <taxon>Stachybotrys</taxon>
    </lineage>
</organism>
<dbReference type="SUPFAM" id="SSF47336">
    <property type="entry name" value="ACP-like"/>
    <property type="match status" value="1"/>
</dbReference>
<sequence>MSMSLASMRSTENLWPNAIRSRLSQSTPFATVVGPDGSLENVTFSGLENASNRISWFLQQHCKDDIFFYMGLSDIRCLIWVLAAMKTGKCVVFPSPGNPTAANRKLFLKIGAKKLFIAAELLDNTSALRQATEDIVISQVTPSYSEVMDQDNVVPIYPFTETWDDIKLRRFMALHTSGTSGNPKPIYWNYMGASTFLAFRDEEFSGASGTNLLRQLLVGQRVFLPFPLFHAAGISMLLISVFCHNAVILPRSGTSLSPANVTPILQHGRCNTMFSPPALLESFLVYPSGLSVLATLEHVAYAGGPLQPEKGAQLAKHLKHLFPVIGSTEGGTATLETTSDSSCWDCFNFVDVGQQMQESAPGIYELVYPRGPRVDKAHGYFHVFPDHEQEYRTSDLFSPAPGRDGWWIYRGRTDNWVVMTNGMKIDPTEMENHVSSHPKVKGVVVAGSYRFRLCMLIETTLDDEGDKTALVDEIWPLVEKANQDAPKFGRVPRELIIIGHAKPFRRAAKGTIQRQATISTYQEEIDEAYNRVEMGLLTNDLAPITSTQPKDLIPFLTDLHQQTLDVGDRQIGLDDDLISLGLDSLASFILLARLKAALRQFGVQGQQLDKVHPRLFYSSTTVRRMANSLSDLLTSKDAPPTANSTRPFEEMIEKYAIQAKALAEKNRRSILSSILSSIRSFSLPWYSRKETIILTGSTGSLGSYLLACLLANPLVGRIYCLNRGQPETARTRQEASFKSRRLPPLPAPDDSRLSFIQGSLHEPKMGIPVADYDLLVDQATCVIHNAFPVNWLMDVHSFEPQLIGMMNLLEFMASSKNSARLLFVSSIAAGAPVLDPSGSPKWIPETVMRSDEAPRRLNNQGYAHAKYICERVLEVYSNASLSATNISILRIDQICGSTDSTSPAIWNPAEWLPSLVISSARHVGAVPKSLGSIMGDAVNWVPVDELAKIISNIFATSATDPSHLRAVALAGRGLVVYNITNPHPTLWSDLLPAIDRIVSHRITLQEWIAKVEAADGGDDHLRTLHKNPALKLIDFYKQGLVREGVQGDCQVPMMDTGNMLRASEVARSLKPISVSHMSRWIKSWGL</sequence>
<feature type="domain" description="AMP-dependent synthetase/ligase" evidence="5">
    <location>
        <begin position="37"/>
        <end position="340"/>
    </location>
</feature>
<evidence type="ECO:0000259" key="6">
    <source>
        <dbReference type="Pfam" id="PF00550"/>
    </source>
</evidence>
<evidence type="ECO:0008006" key="10">
    <source>
        <dbReference type="Google" id="ProtNLM"/>
    </source>
</evidence>
<dbReference type="OrthoDB" id="429813at2759"/>
<dbReference type="SUPFAM" id="SSF51735">
    <property type="entry name" value="NAD(P)-binding Rossmann-fold domains"/>
    <property type="match status" value="1"/>
</dbReference>
<dbReference type="InterPro" id="IPR042099">
    <property type="entry name" value="ANL_N_sf"/>
</dbReference>
<dbReference type="Pfam" id="PF00501">
    <property type="entry name" value="AMP-binding"/>
    <property type="match status" value="1"/>
</dbReference>
<dbReference type="InterPro" id="IPR036736">
    <property type="entry name" value="ACP-like_sf"/>
</dbReference>
<dbReference type="Pfam" id="PF00550">
    <property type="entry name" value="PP-binding"/>
    <property type="match status" value="1"/>
</dbReference>
<dbReference type="Pfam" id="PF23562">
    <property type="entry name" value="AMP-binding_C_3"/>
    <property type="match status" value="1"/>
</dbReference>
<evidence type="ECO:0000256" key="1">
    <source>
        <dbReference type="ARBA" id="ARBA00022450"/>
    </source>
</evidence>
<dbReference type="PANTHER" id="PTHR43439:SF2">
    <property type="entry name" value="ENZYME, PUTATIVE (JCVI)-RELATED"/>
    <property type="match status" value="1"/>
</dbReference>
<feature type="domain" description="Carrier" evidence="6">
    <location>
        <begin position="556"/>
        <end position="627"/>
    </location>
</feature>
<dbReference type="SUPFAM" id="SSF56801">
    <property type="entry name" value="Acetyl-CoA synthetase-like"/>
    <property type="match status" value="1"/>
</dbReference>
<evidence type="ECO:0000313" key="9">
    <source>
        <dbReference type="Proteomes" id="UP000813444"/>
    </source>
</evidence>
<evidence type="ECO:0000259" key="7">
    <source>
        <dbReference type="Pfam" id="PF07993"/>
    </source>
</evidence>
<feature type="region of interest" description="Disordered" evidence="4">
    <location>
        <begin position="730"/>
        <end position="749"/>
    </location>
</feature>
<keyword evidence="3" id="KW-0521">NADP</keyword>
<proteinExistence type="predicted"/>
<evidence type="ECO:0000259" key="5">
    <source>
        <dbReference type="Pfam" id="PF00501"/>
    </source>
</evidence>
<dbReference type="Gene3D" id="3.40.50.12780">
    <property type="entry name" value="N-terminal domain of ligase-like"/>
    <property type="match status" value="1"/>
</dbReference>
<evidence type="ECO:0000313" key="8">
    <source>
        <dbReference type="EMBL" id="KAH7310718.1"/>
    </source>
</evidence>
<feature type="domain" description="Thioester reductase (TE)" evidence="7">
    <location>
        <begin position="694"/>
        <end position="950"/>
    </location>
</feature>
<dbReference type="InterPro" id="IPR009081">
    <property type="entry name" value="PP-bd_ACP"/>
</dbReference>
<dbReference type="Gene3D" id="1.10.1200.10">
    <property type="entry name" value="ACP-like"/>
    <property type="match status" value="1"/>
</dbReference>
<comment type="caution">
    <text evidence="8">The sequence shown here is derived from an EMBL/GenBank/DDBJ whole genome shotgun (WGS) entry which is preliminary data.</text>
</comment>
<keyword evidence="2" id="KW-0597">Phosphoprotein</keyword>
<protein>
    <recommendedName>
        <fullName evidence="10">Carrier domain-containing protein</fullName>
    </recommendedName>
</protein>
<dbReference type="AlphaFoldDB" id="A0A8K0SKB0"/>
<evidence type="ECO:0000256" key="2">
    <source>
        <dbReference type="ARBA" id="ARBA00022553"/>
    </source>
</evidence>
<dbReference type="EMBL" id="JAGPNK010000012">
    <property type="protein sequence ID" value="KAH7310718.1"/>
    <property type="molecule type" value="Genomic_DNA"/>
</dbReference>
<evidence type="ECO:0000256" key="4">
    <source>
        <dbReference type="SAM" id="MobiDB-lite"/>
    </source>
</evidence>
<name>A0A8K0SKB0_9HYPO</name>
<dbReference type="Proteomes" id="UP000813444">
    <property type="component" value="Unassembled WGS sequence"/>
</dbReference>
<dbReference type="InterPro" id="IPR051414">
    <property type="entry name" value="Adenylate-forming_Reductase"/>
</dbReference>
<keyword evidence="9" id="KW-1185">Reference proteome</keyword>
<reference evidence="8" key="1">
    <citation type="journal article" date="2021" name="Nat. Commun.">
        <title>Genetic determinants of endophytism in the Arabidopsis root mycobiome.</title>
        <authorList>
            <person name="Mesny F."/>
            <person name="Miyauchi S."/>
            <person name="Thiergart T."/>
            <person name="Pickel B."/>
            <person name="Atanasova L."/>
            <person name="Karlsson M."/>
            <person name="Huettel B."/>
            <person name="Barry K.W."/>
            <person name="Haridas S."/>
            <person name="Chen C."/>
            <person name="Bauer D."/>
            <person name="Andreopoulos W."/>
            <person name="Pangilinan J."/>
            <person name="LaButti K."/>
            <person name="Riley R."/>
            <person name="Lipzen A."/>
            <person name="Clum A."/>
            <person name="Drula E."/>
            <person name="Henrissat B."/>
            <person name="Kohler A."/>
            <person name="Grigoriev I.V."/>
            <person name="Martin F.M."/>
            <person name="Hacquard S."/>
        </authorList>
    </citation>
    <scope>NUCLEOTIDE SEQUENCE</scope>
    <source>
        <strain evidence="8">MPI-CAGE-CH-0235</strain>
    </source>
</reference>
<dbReference type="InterPro" id="IPR036291">
    <property type="entry name" value="NAD(P)-bd_dom_sf"/>
</dbReference>
<gene>
    <name evidence="8" type="ORF">B0I35DRAFT_78217</name>
</gene>
<dbReference type="InterPro" id="IPR000873">
    <property type="entry name" value="AMP-dep_synth/lig_dom"/>
</dbReference>
<evidence type="ECO:0000256" key="3">
    <source>
        <dbReference type="ARBA" id="ARBA00022857"/>
    </source>
</evidence>
<keyword evidence="1" id="KW-0596">Phosphopantetheine</keyword>
<accession>A0A8K0SKB0</accession>